<gene>
    <name evidence="1" type="ORF">BDV38DRAFT_280236</name>
</gene>
<accession>A0A5N6T1S3</accession>
<reference evidence="1 2" key="1">
    <citation type="submission" date="2019-04" db="EMBL/GenBank/DDBJ databases">
        <title>Friends and foes A comparative genomics study of 23 Aspergillus species from section Flavi.</title>
        <authorList>
            <consortium name="DOE Joint Genome Institute"/>
            <person name="Kjaerbolling I."/>
            <person name="Vesth T."/>
            <person name="Frisvad J.C."/>
            <person name="Nybo J.L."/>
            <person name="Theobald S."/>
            <person name="Kildgaard S."/>
            <person name="Isbrandt T."/>
            <person name="Kuo A."/>
            <person name="Sato A."/>
            <person name="Lyhne E.K."/>
            <person name="Kogle M.E."/>
            <person name="Wiebenga A."/>
            <person name="Kun R.S."/>
            <person name="Lubbers R.J."/>
            <person name="Makela M.R."/>
            <person name="Barry K."/>
            <person name="Chovatia M."/>
            <person name="Clum A."/>
            <person name="Daum C."/>
            <person name="Haridas S."/>
            <person name="He G."/>
            <person name="LaButti K."/>
            <person name="Lipzen A."/>
            <person name="Mondo S."/>
            <person name="Riley R."/>
            <person name="Salamov A."/>
            <person name="Simmons B.A."/>
            <person name="Magnuson J.K."/>
            <person name="Henrissat B."/>
            <person name="Mortensen U.H."/>
            <person name="Larsen T.O."/>
            <person name="Devries R.P."/>
            <person name="Grigoriev I.V."/>
            <person name="Machida M."/>
            <person name="Baker S.E."/>
            <person name="Andersen M.R."/>
        </authorList>
    </citation>
    <scope>NUCLEOTIDE SEQUENCE [LARGE SCALE GENOMIC DNA]</scope>
    <source>
        <strain evidence="1 2">CBS 117625</strain>
    </source>
</reference>
<dbReference type="AlphaFoldDB" id="A0A5N6T1S3"/>
<dbReference type="Proteomes" id="UP000325672">
    <property type="component" value="Unassembled WGS sequence"/>
</dbReference>
<evidence type="ECO:0000313" key="1">
    <source>
        <dbReference type="EMBL" id="KAE8140241.1"/>
    </source>
</evidence>
<name>A0A5N6T1S3_ASPPS</name>
<sequence>MADQTVVIIDDQVKRTRTGGQEALYKVEEIEHTKPGNAKDVSGSDGPVTIKGWLNPENRDVSLHVTIANKSIGTIEDNLRNRIIIQVDFQKHKGDIQFSDVGGDQISVMYQLYDITDGSKTQGNFVLK</sequence>
<keyword evidence="2" id="KW-1185">Reference proteome</keyword>
<dbReference type="GeneID" id="43643461"/>
<evidence type="ECO:0000313" key="2">
    <source>
        <dbReference type="Proteomes" id="UP000325672"/>
    </source>
</evidence>
<dbReference type="EMBL" id="ML743562">
    <property type="protein sequence ID" value="KAE8140241.1"/>
    <property type="molecule type" value="Genomic_DNA"/>
</dbReference>
<dbReference type="RefSeq" id="XP_031916304.1">
    <property type="nucleotide sequence ID" value="XM_032059251.1"/>
</dbReference>
<organism evidence="1 2">
    <name type="scientific">Aspergillus pseudotamarii</name>
    <dbReference type="NCBI Taxonomy" id="132259"/>
    <lineage>
        <taxon>Eukaryota</taxon>
        <taxon>Fungi</taxon>
        <taxon>Dikarya</taxon>
        <taxon>Ascomycota</taxon>
        <taxon>Pezizomycotina</taxon>
        <taxon>Eurotiomycetes</taxon>
        <taxon>Eurotiomycetidae</taxon>
        <taxon>Eurotiales</taxon>
        <taxon>Aspergillaceae</taxon>
        <taxon>Aspergillus</taxon>
        <taxon>Aspergillus subgen. Circumdati</taxon>
    </lineage>
</organism>
<proteinExistence type="predicted"/>
<dbReference type="OrthoDB" id="10405964at2759"/>
<protein>
    <submittedName>
        <fullName evidence="1">Uncharacterized protein</fullName>
    </submittedName>
</protein>